<accession>A0AA39PD07</accession>
<sequence>MIGGLTVVVNLENVMEFIYFVADFDMFHSSWHAKIAVRRPQSFTEALTERYGPAIPIFIESDSSIFSEVSTAKAADFCPKTTYRHPVSWTLHQDHLKSDFRSLGLHRWETLCPNDVSSSDFCPEATYRLPASWAMHHQYLRFLSRDAVSTSGELNCDSSLTPKFQTFLPYRAGIKIPAGRKCRMNISKAEPACIKKWPALVYYHVYGLNCEDYVIAEGGLADRSQKSEAVEINTRIYPKLQATFEVLTGGADAITSRLAVPE</sequence>
<evidence type="ECO:0000313" key="1">
    <source>
        <dbReference type="EMBL" id="KAK0481932.1"/>
    </source>
</evidence>
<dbReference type="EMBL" id="JAUEPR010000008">
    <property type="protein sequence ID" value="KAK0481936.1"/>
    <property type="molecule type" value="Genomic_DNA"/>
</dbReference>
<gene>
    <name evidence="1" type="ORF">IW261DRAFT_1418897</name>
    <name evidence="2" type="ORF">IW261DRAFT_1418901</name>
</gene>
<dbReference type="AlphaFoldDB" id="A0AA39PD07"/>
<organism evidence="2 3">
    <name type="scientific">Armillaria novae-zelandiae</name>
    <dbReference type="NCBI Taxonomy" id="153914"/>
    <lineage>
        <taxon>Eukaryota</taxon>
        <taxon>Fungi</taxon>
        <taxon>Dikarya</taxon>
        <taxon>Basidiomycota</taxon>
        <taxon>Agaricomycotina</taxon>
        <taxon>Agaricomycetes</taxon>
        <taxon>Agaricomycetidae</taxon>
        <taxon>Agaricales</taxon>
        <taxon>Marasmiineae</taxon>
        <taxon>Physalacriaceae</taxon>
        <taxon>Armillaria</taxon>
    </lineage>
</organism>
<evidence type="ECO:0000313" key="3">
    <source>
        <dbReference type="Proteomes" id="UP001175227"/>
    </source>
</evidence>
<protein>
    <submittedName>
        <fullName evidence="2">Uncharacterized protein</fullName>
    </submittedName>
</protein>
<name>A0AA39PD07_9AGAR</name>
<reference evidence="2" key="1">
    <citation type="submission" date="2023-06" db="EMBL/GenBank/DDBJ databases">
        <authorList>
            <consortium name="Lawrence Berkeley National Laboratory"/>
            <person name="Ahrendt S."/>
            <person name="Sahu N."/>
            <person name="Indic B."/>
            <person name="Wong-Bajracharya J."/>
            <person name="Merenyi Z."/>
            <person name="Ke H.-M."/>
            <person name="Monk M."/>
            <person name="Kocsube S."/>
            <person name="Drula E."/>
            <person name="Lipzen A."/>
            <person name="Balint B."/>
            <person name="Henrissat B."/>
            <person name="Andreopoulos B."/>
            <person name="Martin F.M."/>
            <person name="Harder C.B."/>
            <person name="Rigling D."/>
            <person name="Ford K.L."/>
            <person name="Foster G.D."/>
            <person name="Pangilinan J."/>
            <person name="Papanicolaou A."/>
            <person name="Barry K."/>
            <person name="LaButti K."/>
            <person name="Viragh M."/>
            <person name="Koriabine M."/>
            <person name="Yan M."/>
            <person name="Riley R."/>
            <person name="Champramary S."/>
            <person name="Plett K.L."/>
            <person name="Tsai I.J."/>
            <person name="Slot J."/>
            <person name="Sipos G."/>
            <person name="Plett J."/>
            <person name="Nagy L.G."/>
            <person name="Grigoriev I.V."/>
        </authorList>
    </citation>
    <scope>NUCLEOTIDE SEQUENCE</scope>
    <source>
        <strain evidence="2">ICMP 16352</strain>
    </source>
</reference>
<evidence type="ECO:0000313" key="2">
    <source>
        <dbReference type="EMBL" id="KAK0481936.1"/>
    </source>
</evidence>
<comment type="caution">
    <text evidence="2">The sequence shown here is derived from an EMBL/GenBank/DDBJ whole genome shotgun (WGS) entry which is preliminary data.</text>
</comment>
<keyword evidence="3" id="KW-1185">Reference proteome</keyword>
<dbReference type="Proteomes" id="UP001175227">
    <property type="component" value="Unassembled WGS sequence"/>
</dbReference>
<dbReference type="EMBL" id="JAUEPR010000008">
    <property type="protein sequence ID" value="KAK0481932.1"/>
    <property type="molecule type" value="Genomic_DNA"/>
</dbReference>
<proteinExistence type="predicted"/>